<evidence type="ECO:0000259" key="5">
    <source>
        <dbReference type="Pfam" id="PF04542"/>
    </source>
</evidence>
<accession>A0A5B9VY75</accession>
<evidence type="ECO:0000256" key="2">
    <source>
        <dbReference type="ARBA" id="ARBA00023082"/>
    </source>
</evidence>
<dbReference type="PANTHER" id="PTHR43133">
    <property type="entry name" value="RNA POLYMERASE ECF-TYPE SIGMA FACTO"/>
    <property type="match status" value="1"/>
</dbReference>
<dbReference type="GO" id="GO:0016987">
    <property type="term" value="F:sigma factor activity"/>
    <property type="evidence" value="ECO:0007669"/>
    <property type="project" value="UniProtKB-KW"/>
</dbReference>
<dbReference type="InterPro" id="IPR007627">
    <property type="entry name" value="RNA_pol_sigma70_r2"/>
</dbReference>
<dbReference type="InterPro" id="IPR014284">
    <property type="entry name" value="RNA_pol_sigma-70_dom"/>
</dbReference>
<gene>
    <name evidence="6" type="ORF">OJF2_14270</name>
</gene>
<dbReference type="KEGG" id="agv:OJF2_14270"/>
<dbReference type="InterPro" id="IPR039425">
    <property type="entry name" value="RNA_pol_sigma-70-like"/>
</dbReference>
<name>A0A5B9VY75_9BACT</name>
<sequence length="197" mass="22222">MSDVTDTSATLLQRLQDPGNADAWAEFAGRYGRAIKGWCLRRGLQEADADEVSQGIVAEIHDRLRRFSYDPWRGRFRGWLRAVTHSACANFLERDASRRFRPLVDDLPARDDLDAEVDREARRELMEAAAARVRARVTGRDWDVFRELTSGGRKAPEIAEGRGLSVASVYMIKHRILAQIREEVRRLDGGDPGAGES</sequence>
<dbReference type="NCBIfam" id="TIGR02937">
    <property type="entry name" value="sigma70-ECF"/>
    <property type="match status" value="1"/>
</dbReference>
<dbReference type="InterPro" id="IPR013325">
    <property type="entry name" value="RNA_pol_sigma_r2"/>
</dbReference>
<feature type="domain" description="RNA polymerase sigma-70 region 2" evidence="5">
    <location>
        <begin position="30"/>
        <end position="96"/>
    </location>
</feature>
<organism evidence="6 7">
    <name type="scientific">Aquisphaera giovannonii</name>
    <dbReference type="NCBI Taxonomy" id="406548"/>
    <lineage>
        <taxon>Bacteria</taxon>
        <taxon>Pseudomonadati</taxon>
        <taxon>Planctomycetota</taxon>
        <taxon>Planctomycetia</taxon>
        <taxon>Isosphaerales</taxon>
        <taxon>Isosphaeraceae</taxon>
        <taxon>Aquisphaera</taxon>
    </lineage>
</organism>
<reference evidence="6 7" key="1">
    <citation type="submission" date="2019-08" db="EMBL/GenBank/DDBJ databases">
        <title>Deep-cultivation of Planctomycetes and their phenomic and genomic characterization uncovers novel biology.</title>
        <authorList>
            <person name="Wiegand S."/>
            <person name="Jogler M."/>
            <person name="Boedeker C."/>
            <person name="Pinto D."/>
            <person name="Vollmers J."/>
            <person name="Rivas-Marin E."/>
            <person name="Kohn T."/>
            <person name="Peeters S.H."/>
            <person name="Heuer A."/>
            <person name="Rast P."/>
            <person name="Oberbeckmann S."/>
            <person name="Bunk B."/>
            <person name="Jeske O."/>
            <person name="Meyerdierks A."/>
            <person name="Storesund J.E."/>
            <person name="Kallscheuer N."/>
            <person name="Luecker S."/>
            <person name="Lage O.M."/>
            <person name="Pohl T."/>
            <person name="Merkel B.J."/>
            <person name="Hornburger P."/>
            <person name="Mueller R.-W."/>
            <person name="Bruemmer F."/>
            <person name="Labrenz M."/>
            <person name="Spormann A.M."/>
            <person name="Op den Camp H."/>
            <person name="Overmann J."/>
            <person name="Amann R."/>
            <person name="Jetten M.S.M."/>
            <person name="Mascher T."/>
            <person name="Medema M.H."/>
            <person name="Devos D.P."/>
            <person name="Kaster A.-K."/>
            <person name="Ovreas L."/>
            <person name="Rohde M."/>
            <person name="Galperin M.Y."/>
            <person name="Jogler C."/>
        </authorList>
    </citation>
    <scope>NUCLEOTIDE SEQUENCE [LARGE SCALE GENOMIC DNA]</scope>
    <source>
        <strain evidence="6 7">OJF2</strain>
    </source>
</reference>
<dbReference type="Gene3D" id="1.10.1740.10">
    <property type="match status" value="1"/>
</dbReference>
<protein>
    <submittedName>
        <fullName evidence="6">RNA polymerase sigma factor SigX</fullName>
    </submittedName>
</protein>
<keyword evidence="7" id="KW-1185">Reference proteome</keyword>
<dbReference type="RefSeq" id="WP_168221650.1">
    <property type="nucleotide sequence ID" value="NZ_CP042997.1"/>
</dbReference>
<dbReference type="EMBL" id="CP042997">
    <property type="protein sequence ID" value="QEH32937.1"/>
    <property type="molecule type" value="Genomic_DNA"/>
</dbReference>
<dbReference type="AlphaFoldDB" id="A0A5B9VY75"/>
<dbReference type="Proteomes" id="UP000324233">
    <property type="component" value="Chromosome"/>
</dbReference>
<keyword evidence="1" id="KW-0805">Transcription regulation</keyword>
<dbReference type="Pfam" id="PF04542">
    <property type="entry name" value="Sigma70_r2"/>
    <property type="match status" value="1"/>
</dbReference>
<keyword evidence="4" id="KW-0804">Transcription</keyword>
<evidence type="ECO:0000313" key="7">
    <source>
        <dbReference type="Proteomes" id="UP000324233"/>
    </source>
</evidence>
<evidence type="ECO:0000256" key="4">
    <source>
        <dbReference type="ARBA" id="ARBA00023163"/>
    </source>
</evidence>
<evidence type="ECO:0000256" key="1">
    <source>
        <dbReference type="ARBA" id="ARBA00023015"/>
    </source>
</evidence>
<evidence type="ECO:0000313" key="6">
    <source>
        <dbReference type="EMBL" id="QEH32937.1"/>
    </source>
</evidence>
<dbReference type="PANTHER" id="PTHR43133:SF8">
    <property type="entry name" value="RNA POLYMERASE SIGMA FACTOR HI_1459-RELATED"/>
    <property type="match status" value="1"/>
</dbReference>
<evidence type="ECO:0000256" key="3">
    <source>
        <dbReference type="ARBA" id="ARBA00023125"/>
    </source>
</evidence>
<keyword evidence="2" id="KW-0731">Sigma factor</keyword>
<dbReference type="SUPFAM" id="SSF88946">
    <property type="entry name" value="Sigma2 domain of RNA polymerase sigma factors"/>
    <property type="match status" value="1"/>
</dbReference>
<dbReference type="GO" id="GO:0006352">
    <property type="term" value="P:DNA-templated transcription initiation"/>
    <property type="evidence" value="ECO:0007669"/>
    <property type="project" value="InterPro"/>
</dbReference>
<proteinExistence type="predicted"/>
<keyword evidence="3" id="KW-0238">DNA-binding</keyword>
<dbReference type="GO" id="GO:0003677">
    <property type="term" value="F:DNA binding"/>
    <property type="evidence" value="ECO:0007669"/>
    <property type="project" value="UniProtKB-KW"/>
</dbReference>